<dbReference type="InterPro" id="IPR024445">
    <property type="entry name" value="Tnp_ISXO2-like"/>
</dbReference>
<dbReference type="Proteomes" id="UP000027946">
    <property type="component" value="Unassembled WGS sequence"/>
</dbReference>
<sequence>MPSYASVMDDIKNLSPSDKEKLIKFFEQVITFGAHIDGVADEIKESRFSKGKVCPHCGHHEVSRNGKYKPSNSFEYRQRYICKNPDCKKTFTDFTRSPIYSSKRSMNKWIIYAKCMINGLSLRKCVEYVGISLPTAFYWRHKLLDAIRLFMGKGIVGGIVEVDETYFAESFKGNHKKSSTFKMPRKSRKRGKQSNVRGISNELVCVVCAIDRVGNIFAELACKGRIKTSNLERMFNDSIEEDSILCTDSHPSYIKFAKNLGIEHQQIKSGKHKEGIYHIQHINAFHSSLKNWIARFKGVATKYIVNYLYWFKWLQFFKNEKDTIKSKNFIVHSSAARSDTKIADFKHRRPVYA</sequence>
<dbReference type="STRING" id="1121324.CLIT_8c01480"/>
<dbReference type="SMART" id="SM01126">
    <property type="entry name" value="DDE_Tnp_IS1595"/>
    <property type="match status" value="1"/>
</dbReference>
<evidence type="ECO:0000259" key="1">
    <source>
        <dbReference type="SMART" id="SM01126"/>
    </source>
</evidence>
<feature type="domain" description="ISXO2-like transposase" evidence="1">
    <location>
        <begin position="155"/>
        <end position="316"/>
    </location>
</feature>
<accession>A0A069RG08</accession>
<dbReference type="EMBL" id="JJMM01000008">
    <property type="protein sequence ID" value="KDR95979.1"/>
    <property type="molecule type" value="Genomic_DNA"/>
</dbReference>
<dbReference type="NCBIfam" id="NF033547">
    <property type="entry name" value="transpos_IS1595"/>
    <property type="match status" value="1"/>
</dbReference>
<organism evidence="2 3">
    <name type="scientific">Peptoclostridium litorale DSM 5388</name>
    <dbReference type="NCBI Taxonomy" id="1121324"/>
    <lineage>
        <taxon>Bacteria</taxon>
        <taxon>Bacillati</taxon>
        <taxon>Bacillota</taxon>
        <taxon>Clostridia</taxon>
        <taxon>Peptostreptococcales</taxon>
        <taxon>Peptoclostridiaceae</taxon>
        <taxon>Peptoclostridium</taxon>
    </lineage>
</organism>
<dbReference type="AlphaFoldDB" id="A0A069RG08"/>
<name>A0A069RG08_PEPLI</name>
<protein>
    <submittedName>
        <fullName evidence="2">Putative transposase</fullName>
    </submittedName>
</protein>
<gene>
    <name evidence="2" type="ORF">CLIT_8c01480</name>
</gene>
<evidence type="ECO:0000313" key="3">
    <source>
        <dbReference type="Proteomes" id="UP000027946"/>
    </source>
</evidence>
<proteinExistence type="predicted"/>
<keyword evidence="3" id="KW-1185">Reference proteome</keyword>
<evidence type="ECO:0000313" key="2">
    <source>
        <dbReference type="EMBL" id="KDR95979.1"/>
    </source>
</evidence>
<dbReference type="eggNOG" id="COG3677">
    <property type="taxonomic scope" value="Bacteria"/>
</dbReference>
<dbReference type="OrthoDB" id="9802985at2"/>
<dbReference type="Pfam" id="PF12762">
    <property type="entry name" value="DDE_Tnp_IS1595"/>
    <property type="match status" value="1"/>
</dbReference>
<comment type="caution">
    <text evidence="2">The sequence shown here is derived from an EMBL/GenBank/DDBJ whole genome shotgun (WGS) entry which is preliminary data.</text>
</comment>
<dbReference type="RefSeq" id="WP_038263198.1">
    <property type="nucleotide sequence ID" value="NZ_FSRH01000008.1"/>
</dbReference>
<reference evidence="2 3" key="1">
    <citation type="submission" date="2014-03" db="EMBL/GenBank/DDBJ databases">
        <title>Genome sequence of Clostridium litorale W6, DSM 5388.</title>
        <authorList>
            <person name="Poehlein A."/>
            <person name="Jagirdar A."/>
            <person name="Khonsari B."/>
            <person name="Chibani C.M."/>
            <person name="Gutierrez Gutierrez D.A."/>
            <person name="Davydova E."/>
            <person name="Alghaithi H.S."/>
            <person name="Nair K.P."/>
            <person name="Dhamotharan K."/>
            <person name="Chandran L."/>
            <person name="G W."/>
            <person name="Daniel R."/>
        </authorList>
    </citation>
    <scope>NUCLEOTIDE SEQUENCE [LARGE SCALE GENOMIC DNA]</scope>
    <source>
        <strain evidence="2 3">W6</strain>
    </source>
</reference>